<evidence type="ECO:0000259" key="7">
    <source>
        <dbReference type="Pfam" id="PF01694"/>
    </source>
</evidence>
<accession>A0A803LJX2</accession>
<keyword evidence="9" id="KW-1185">Reference proteome</keyword>
<dbReference type="SUPFAM" id="SSF144091">
    <property type="entry name" value="Rhomboid-like"/>
    <property type="match status" value="1"/>
</dbReference>
<sequence length="102" mass="11075">MATRGKLMLWGAKINSRIDEGQLWRLVTSAFLHANIGHLLANCYSLHSIGPTVENLCGTRRLFTVYFASAITSSAMSYWLSEAPAVGASGAIFGLVNFLILL</sequence>
<organism evidence="8 9">
    <name type="scientific">Chenopodium quinoa</name>
    <name type="common">Quinoa</name>
    <dbReference type="NCBI Taxonomy" id="63459"/>
    <lineage>
        <taxon>Eukaryota</taxon>
        <taxon>Viridiplantae</taxon>
        <taxon>Streptophyta</taxon>
        <taxon>Embryophyta</taxon>
        <taxon>Tracheophyta</taxon>
        <taxon>Spermatophyta</taxon>
        <taxon>Magnoliopsida</taxon>
        <taxon>eudicotyledons</taxon>
        <taxon>Gunneridae</taxon>
        <taxon>Pentapetalae</taxon>
        <taxon>Caryophyllales</taxon>
        <taxon>Chenopodiaceae</taxon>
        <taxon>Chenopodioideae</taxon>
        <taxon>Atripliceae</taxon>
        <taxon>Chenopodium</taxon>
    </lineage>
</organism>
<evidence type="ECO:0000256" key="2">
    <source>
        <dbReference type="ARBA" id="ARBA00009045"/>
    </source>
</evidence>
<name>A0A803LJX2_CHEQI</name>
<keyword evidence="5 6" id="KW-0472">Membrane</keyword>
<dbReference type="Pfam" id="PF01694">
    <property type="entry name" value="Rhomboid"/>
    <property type="match status" value="1"/>
</dbReference>
<evidence type="ECO:0000256" key="3">
    <source>
        <dbReference type="ARBA" id="ARBA00022692"/>
    </source>
</evidence>
<dbReference type="InterPro" id="IPR022764">
    <property type="entry name" value="Peptidase_S54_rhomboid_dom"/>
</dbReference>
<evidence type="ECO:0000313" key="8">
    <source>
        <dbReference type="EnsemblPlants" id="AUR62014269-RA:cds"/>
    </source>
</evidence>
<reference evidence="8" key="1">
    <citation type="journal article" date="2017" name="Nature">
        <title>The genome of Chenopodium quinoa.</title>
        <authorList>
            <person name="Jarvis D.E."/>
            <person name="Ho Y.S."/>
            <person name="Lightfoot D.J."/>
            <person name="Schmoeckel S.M."/>
            <person name="Li B."/>
            <person name="Borm T.J.A."/>
            <person name="Ohyanagi H."/>
            <person name="Mineta K."/>
            <person name="Michell C.T."/>
            <person name="Saber N."/>
            <person name="Kharbatia N.M."/>
            <person name="Rupper R.R."/>
            <person name="Sharp A.R."/>
            <person name="Dally N."/>
            <person name="Boughton B.A."/>
            <person name="Woo Y.H."/>
            <person name="Gao G."/>
            <person name="Schijlen E.G.W.M."/>
            <person name="Guo X."/>
            <person name="Momin A.A."/>
            <person name="Negrao S."/>
            <person name="Al-Babili S."/>
            <person name="Gehring C."/>
            <person name="Roessner U."/>
            <person name="Jung C."/>
            <person name="Murphy K."/>
            <person name="Arold S.T."/>
            <person name="Gojobori T."/>
            <person name="van der Linden C.G."/>
            <person name="van Loo E.N."/>
            <person name="Jellen E.N."/>
            <person name="Maughan P.J."/>
            <person name="Tester M."/>
        </authorList>
    </citation>
    <scope>NUCLEOTIDE SEQUENCE [LARGE SCALE GENOMIC DNA]</scope>
    <source>
        <strain evidence="8">cv. PI 614886</strain>
    </source>
</reference>
<dbReference type="AlphaFoldDB" id="A0A803LJX2"/>
<protein>
    <recommendedName>
        <fullName evidence="7">Peptidase S54 rhomboid domain-containing protein</fullName>
    </recommendedName>
</protein>
<evidence type="ECO:0000256" key="4">
    <source>
        <dbReference type="ARBA" id="ARBA00022989"/>
    </source>
</evidence>
<keyword evidence="3 6" id="KW-0812">Transmembrane</keyword>
<feature type="transmembrane region" description="Helical" evidence="6">
    <location>
        <begin position="85"/>
        <end position="101"/>
    </location>
</feature>
<dbReference type="GO" id="GO:0004252">
    <property type="term" value="F:serine-type endopeptidase activity"/>
    <property type="evidence" value="ECO:0007669"/>
    <property type="project" value="InterPro"/>
</dbReference>
<proteinExistence type="inferred from homology"/>
<dbReference type="PANTHER" id="PTHR43731">
    <property type="entry name" value="RHOMBOID PROTEASE"/>
    <property type="match status" value="1"/>
</dbReference>
<dbReference type="Gramene" id="AUR62014269-RA">
    <property type="protein sequence ID" value="AUR62014269-RA:cds"/>
    <property type="gene ID" value="AUR62014269"/>
</dbReference>
<dbReference type="InterPro" id="IPR050925">
    <property type="entry name" value="Rhomboid_protease_S54"/>
</dbReference>
<dbReference type="EnsemblPlants" id="AUR62014269-RA">
    <property type="protein sequence ID" value="AUR62014269-RA:cds"/>
    <property type="gene ID" value="AUR62014269"/>
</dbReference>
<evidence type="ECO:0000313" key="9">
    <source>
        <dbReference type="Proteomes" id="UP000596660"/>
    </source>
</evidence>
<comment type="similarity">
    <text evidence="2">Belongs to the peptidase S54 family.</text>
</comment>
<keyword evidence="4 6" id="KW-1133">Transmembrane helix</keyword>
<feature type="transmembrane region" description="Helical" evidence="6">
    <location>
        <begin position="62"/>
        <end position="79"/>
    </location>
</feature>
<comment type="subcellular location">
    <subcellularLocation>
        <location evidence="1">Membrane</location>
        <topology evidence="1">Multi-pass membrane protein</topology>
    </subcellularLocation>
</comment>
<evidence type="ECO:0000256" key="6">
    <source>
        <dbReference type="SAM" id="Phobius"/>
    </source>
</evidence>
<feature type="domain" description="Peptidase S54 rhomboid" evidence="7">
    <location>
        <begin position="21"/>
        <end position="100"/>
    </location>
</feature>
<dbReference type="InterPro" id="IPR035952">
    <property type="entry name" value="Rhomboid-like_sf"/>
</dbReference>
<reference evidence="8" key="2">
    <citation type="submission" date="2021-03" db="UniProtKB">
        <authorList>
            <consortium name="EnsemblPlants"/>
        </authorList>
    </citation>
    <scope>IDENTIFICATION</scope>
</reference>
<dbReference type="GO" id="GO:0031969">
    <property type="term" value="C:chloroplast membrane"/>
    <property type="evidence" value="ECO:0007669"/>
    <property type="project" value="TreeGrafter"/>
</dbReference>
<evidence type="ECO:0000256" key="5">
    <source>
        <dbReference type="ARBA" id="ARBA00023136"/>
    </source>
</evidence>
<dbReference type="Gene3D" id="1.20.1540.10">
    <property type="entry name" value="Rhomboid-like"/>
    <property type="match status" value="1"/>
</dbReference>
<dbReference type="Proteomes" id="UP000596660">
    <property type="component" value="Unplaced"/>
</dbReference>
<dbReference type="OMA" id="RMCRSHI"/>
<evidence type="ECO:0000256" key="1">
    <source>
        <dbReference type="ARBA" id="ARBA00004141"/>
    </source>
</evidence>
<dbReference type="PANTHER" id="PTHR43731:SF26">
    <property type="entry name" value="RHOMBOID-LIKE PROTEIN 10, CHLOROPLASTIC"/>
    <property type="match status" value="1"/>
</dbReference>